<evidence type="ECO:0000256" key="6">
    <source>
        <dbReference type="ARBA" id="ARBA00023310"/>
    </source>
</evidence>
<keyword evidence="6" id="KW-0066">ATP synthesis</keyword>
<comment type="subcellular location">
    <subcellularLocation>
        <location evidence="1">Membrane</location>
    </subcellularLocation>
</comment>
<dbReference type="PANTHER" id="PTHR11910">
    <property type="entry name" value="ATP SYNTHASE DELTA CHAIN"/>
    <property type="match status" value="1"/>
</dbReference>
<evidence type="ECO:0000313" key="7">
    <source>
        <dbReference type="EMBL" id="CAB4344203.1"/>
    </source>
</evidence>
<dbReference type="Pfam" id="PF00213">
    <property type="entry name" value="OSCP"/>
    <property type="match status" value="1"/>
</dbReference>
<dbReference type="GO" id="GO:0016020">
    <property type="term" value="C:membrane"/>
    <property type="evidence" value="ECO:0007669"/>
    <property type="project" value="UniProtKB-SubCell"/>
</dbReference>
<accession>A0A6J5ZXT4</accession>
<dbReference type="InterPro" id="IPR000711">
    <property type="entry name" value="ATPase_OSCP/dsu"/>
</dbReference>
<dbReference type="HAMAP" id="MF_01416">
    <property type="entry name" value="ATP_synth_delta_bact"/>
    <property type="match status" value="1"/>
</dbReference>
<dbReference type="PRINTS" id="PR00125">
    <property type="entry name" value="ATPASEDELTA"/>
</dbReference>
<dbReference type="EMBL" id="CAESAJ010000187">
    <property type="protein sequence ID" value="CAB4344203.1"/>
    <property type="molecule type" value="Genomic_DNA"/>
</dbReference>
<dbReference type="Gene3D" id="1.10.520.20">
    <property type="entry name" value="N-terminal domain of the delta subunit of the F1F0-ATP synthase"/>
    <property type="match status" value="1"/>
</dbReference>
<gene>
    <name evidence="7" type="ORF">UFOPK3770_01267</name>
</gene>
<dbReference type="GO" id="GO:0046933">
    <property type="term" value="F:proton-transporting ATP synthase activity, rotational mechanism"/>
    <property type="evidence" value="ECO:0007669"/>
    <property type="project" value="InterPro"/>
</dbReference>
<evidence type="ECO:0000256" key="3">
    <source>
        <dbReference type="ARBA" id="ARBA00022781"/>
    </source>
</evidence>
<evidence type="ECO:0000256" key="2">
    <source>
        <dbReference type="ARBA" id="ARBA00022448"/>
    </source>
</evidence>
<sequence>MGAKSDKSLATVEDEIFRFGRIIDASAELQMALTDPSSTPATKAGIIKELFGKKVKPATLVVLTYYASHLRGRRVDSVVDHLTSLAADQTDRIVAEVKSVIDLDAKQKTRLAAVLGKITGKEVRVNVAVDPSIIGGLSIQIGDEVIDGSVTSRLEQARRSLLA</sequence>
<evidence type="ECO:0000256" key="5">
    <source>
        <dbReference type="ARBA" id="ARBA00023136"/>
    </source>
</evidence>
<name>A0A6J5ZXT4_9ZZZZ</name>
<organism evidence="7">
    <name type="scientific">freshwater metagenome</name>
    <dbReference type="NCBI Taxonomy" id="449393"/>
    <lineage>
        <taxon>unclassified sequences</taxon>
        <taxon>metagenomes</taxon>
        <taxon>ecological metagenomes</taxon>
    </lineage>
</organism>
<keyword evidence="5" id="KW-0472">Membrane</keyword>
<keyword evidence="3" id="KW-0375">Hydrogen ion transport</keyword>
<protein>
    <submittedName>
        <fullName evidence="7">Unannotated protein</fullName>
    </submittedName>
</protein>
<dbReference type="AlphaFoldDB" id="A0A6J5ZXT4"/>
<keyword evidence="2" id="KW-0813">Transport</keyword>
<keyword evidence="4" id="KW-0406">Ion transport</keyword>
<reference evidence="7" key="1">
    <citation type="submission" date="2020-05" db="EMBL/GenBank/DDBJ databases">
        <authorList>
            <person name="Chiriac C."/>
            <person name="Salcher M."/>
            <person name="Ghai R."/>
            <person name="Kavagutti S V."/>
        </authorList>
    </citation>
    <scope>NUCLEOTIDE SEQUENCE</scope>
</reference>
<dbReference type="NCBIfam" id="TIGR01145">
    <property type="entry name" value="ATP_synt_delta"/>
    <property type="match status" value="1"/>
</dbReference>
<proteinExistence type="inferred from homology"/>
<evidence type="ECO:0000256" key="1">
    <source>
        <dbReference type="ARBA" id="ARBA00004370"/>
    </source>
</evidence>
<evidence type="ECO:0000256" key="4">
    <source>
        <dbReference type="ARBA" id="ARBA00023065"/>
    </source>
</evidence>
<dbReference type="InterPro" id="IPR026015">
    <property type="entry name" value="ATP_synth_OSCP/delta_N_sf"/>
</dbReference>